<evidence type="ECO:0000259" key="1">
    <source>
        <dbReference type="Pfam" id="PF14214"/>
    </source>
</evidence>
<proteinExistence type="predicted"/>
<feature type="domain" description="Helitron helicase-like" evidence="1">
    <location>
        <begin position="249"/>
        <end position="331"/>
    </location>
</feature>
<protein>
    <submittedName>
        <fullName evidence="3">Uncharacterized protein LOC108863899</fullName>
    </submittedName>
</protein>
<feature type="non-terminal residue" evidence="3">
    <location>
        <position position="331"/>
    </location>
</feature>
<accession>A0AAJ7L2Y5</accession>
<dbReference type="PANTHER" id="PTHR45786:SF74">
    <property type="entry name" value="ATP-DEPENDENT DNA HELICASE"/>
    <property type="match status" value="1"/>
</dbReference>
<dbReference type="RefSeq" id="XP_018494091.1">
    <property type="nucleotide sequence ID" value="XM_018638575.1"/>
</dbReference>
<dbReference type="AlphaFoldDB" id="A0AAJ7L2Y5"/>
<reference evidence="3" key="1">
    <citation type="submission" date="2025-08" db="UniProtKB">
        <authorList>
            <consortium name="RefSeq"/>
        </authorList>
    </citation>
    <scope>IDENTIFICATION</scope>
</reference>
<sequence length="331" mass="37768">MQHIIDRSTLLASHNVYEAQKDGDSKNFRLHIRNYNNALAMASMAAHVDIPQGFGPYCFRVHGQVYHTIGGLRPPTGQQAQCAQVLIMDTGAAAEELAGRTVNQSCQKNIFASLHNVLKESNPYVRALRLMSQVVEDEARNARSEGRDSRPVRMVFNQSSTDDQRRYNAASANEVAIVYVGDEDVIPGDRFLMIHENSGNLRLISYLDKLCDPLTYPLLFPTGEDGWHPEMQRRNSTSPRRNRITQKEYYSYLLFTRHQIFNPLHFAGKLLQQFMVDSWLKIEMNRLNFVRHNQHNLRLDTVRGLQDYMLGDNDCDGPPGRRVILSATFTG</sequence>
<evidence type="ECO:0000313" key="2">
    <source>
        <dbReference type="Proteomes" id="UP000694867"/>
    </source>
</evidence>
<dbReference type="Pfam" id="PF14214">
    <property type="entry name" value="Helitron_like_N"/>
    <property type="match status" value="1"/>
</dbReference>
<dbReference type="InterPro" id="IPR025476">
    <property type="entry name" value="Helitron_helicase-like"/>
</dbReference>
<evidence type="ECO:0000313" key="3">
    <source>
        <dbReference type="RefSeq" id="XP_018494091.1"/>
    </source>
</evidence>
<gene>
    <name evidence="3" type="primary">LOC108863899</name>
</gene>
<dbReference type="GeneID" id="108863899"/>
<dbReference type="PANTHER" id="PTHR45786">
    <property type="entry name" value="DNA BINDING PROTEIN-LIKE"/>
    <property type="match status" value="1"/>
</dbReference>
<dbReference type="Proteomes" id="UP000694867">
    <property type="component" value="Unplaced"/>
</dbReference>
<organism evidence="2 3">
    <name type="scientific">Galendromus occidentalis</name>
    <name type="common">western predatory mite</name>
    <dbReference type="NCBI Taxonomy" id="34638"/>
    <lineage>
        <taxon>Eukaryota</taxon>
        <taxon>Metazoa</taxon>
        <taxon>Ecdysozoa</taxon>
        <taxon>Arthropoda</taxon>
        <taxon>Chelicerata</taxon>
        <taxon>Arachnida</taxon>
        <taxon>Acari</taxon>
        <taxon>Parasitiformes</taxon>
        <taxon>Mesostigmata</taxon>
        <taxon>Gamasina</taxon>
        <taxon>Phytoseioidea</taxon>
        <taxon>Phytoseiidae</taxon>
        <taxon>Typhlodrominae</taxon>
        <taxon>Galendromus</taxon>
    </lineage>
</organism>
<name>A0AAJ7L2Y5_9ACAR</name>
<keyword evidence="2" id="KW-1185">Reference proteome</keyword>
<dbReference type="KEGG" id="goe:108863899"/>